<keyword evidence="2" id="KW-1185">Reference proteome</keyword>
<dbReference type="EMBL" id="CP116805">
    <property type="protein sequence ID" value="WCL53892.1"/>
    <property type="molecule type" value="Genomic_DNA"/>
</dbReference>
<evidence type="ECO:0000313" key="1">
    <source>
        <dbReference type="EMBL" id="WCL53892.1"/>
    </source>
</evidence>
<dbReference type="KEGG" id="gso:PH603_15245"/>
<dbReference type="InterPro" id="IPR009922">
    <property type="entry name" value="DUF1457"/>
</dbReference>
<dbReference type="RefSeq" id="WP_289503580.1">
    <property type="nucleotide sequence ID" value="NZ_CP116805.1"/>
</dbReference>
<protein>
    <submittedName>
        <fullName evidence="1">PAS domain-containing protein</fullName>
    </submittedName>
</protein>
<evidence type="ECO:0000313" key="2">
    <source>
        <dbReference type="Proteomes" id="UP001217500"/>
    </source>
</evidence>
<sequence>MAAKAVHLAHRTHWVDFDDEDIPWLAGQEFFRLWRDRCGDRDFPMRADFTPMELKRWLPHVVLLDYLPEKQDCSVRLVGTAIAELFPRDPTGMLIRDLHNGDQTMLGLQAVVDWRLPIMAKELTIEWADRSHRVFDSVNLPLSRNGDAIDMLLILINLRPPQL</sequence>
<dbReference type="Pfam" id="PF07310">
    <property type="entry name" value="PAS_5"/>
    <property type="match status" value="1"/>
</dbReference>
<name>A0AAE9XMU6_9PROT</name>
<dbReference type="Proteomes" id="UP001217500">
    <property type="component" value="Chromosome"/>
</dbReference>
<dbReference type="AlphaFoldDB" id="A0AAE9XMU6"/>
<gene>
    <name evidence="1" type="ORF">PH603_15245</name>
</gene>
<organism evidence="1 2">
    <name type="scientific">Gimibacter soli</name>
    <dbReference type="NCBI Taxonomy" id="3024400"/>
    <lineage>
        <taxon>Bacteria</taxon>
        <taxon>Pseudomonadati</taxon>
        <taxon>Pseudomonadota</taxon>
        <taxon>Alphaproteobacteria</taxon>
        <taxon>Kordiimonadales</taxon>
        <taxon>Temperatibacteraceae</taxon>
        <taxon>Gimibacter</taxon>
    </lineage>
</organism>
<accession>A0AAE9XMU6</accession>
<proteinExistence type="predicted"/>
<reference evidence="1" key="1">
    <citation type="submission" date="2023-01" db="EMBL/GenBank/DDBJ databases">
        <title>The genome sequence of Kordiimonadaceae bacterium 6D33.</title>
        <authorList>
            <person name="Liu Y."/>
        </authorList>
    </citation>
    <scope>NUCLEOTIDE SEQUENCE</scope>
    <source>
        <strain evidence="1">6D33</strain>
    </source>
</reference>